<feature type="domain" description="Calponin-homology (CH)" evidence="5">
    <location>
        <begin position="35"/>
        <end position="137"/>
    </location>
</feature>
<dbReference type="PROSITE" id="PS50021">
    <property type="entry name" value="CH"/>
    <property type="match status" value="1"/>
</dbReference>
<dbReference type="Gene3D" id="2.30.29.30">
    <property type="entry name" value="Pleckstrin-homology domain (PH domain)/Phosphotyrosine-binding domain (PTB)"/>
    <property type="match status" value="1"/>
</dbReference>
<dbReference type="SUPFAM" id="SSF50729">
    <property type="entry name" value="PH domain-like"/>
    <property type="match status" value="1"/>
</dbReference>
<dbReference type="Gene3D" id="1.10.506.10">
    <property type="entry name" value="GTPase Activation - p120gap, domain 1"/>
    <property type="match status" value="1"/>
</dbReference>
<dbReference type="GO" id="GO:0005096">
    <property type="term" value="F:GTPase activator activity"/>
    <property type="evidence" value="ECO:0007669"/>
    <property type="project" value="UniProtKB-KW"/>
</dbReference>
<accession>A0A9Q0LMG4</accession>
<protein>
    <submittedName>
        <fullName evidence="6">Ras gtpase-activating protein</fullName>
    </submittedName>
</protein>
<organism evidence="6 7">
    <name type="scientific">Anaeramoeba ignava</name>
    <name type="common">Anaerobic marine amoeba</name>
    <dbReference type="NCBI Taxonomy" id="1746090"/>
    <lineage>
        <taxon>Eukaryota</taxon>
        <taxon>Metamonada</taxon>
        <taxon>Anaeramoebidae</taxon>
        <taxon>Anaeramoeba</taxon>
    </lineage>
</organism>
<feature type="domain" description="PH" evidence="3">
    <location>
        <begin position="1008"/>
        <end position="1108"/>
    </location>
</feature>
<evidence type="ECO:0000259" key="5">
    <source>
        <dbReference type="PROSITE" id="PS50021"/>
    </source>
</evidence>
<sequence length="1110" mass="129620">MDSNLPFETKSLLIKLLYDPNIKILQKPNENVYNIAPLDLLLRWVNFHLKIENQQPIKNLTTSLKDGVALAHLIHRLTKVKIDYVLSEKTNFQRIEILFQILKNLEYPNFICKTQDIIDGNEAQIIKFLINLFLWKSKLKPKNIEKLRKKLSPINNQQNKYSKTSQLISKFSPSQTNQTNGMKITQQYQQQERNNTQPSYVSTSPNIQSHNSPDHFFPKSRQPFSNLTKTTTTTTQSHFQPQRLGPRTFSSGQTPSYLPQEKSEISKQIEQNIQQEKNKTYHLNQEFIEALEMAQKSLIQEEVPEKITDILTKSDPKNSNEYPFLINDFLEKLIDNPFVQSCHHKIAFEMPEAVNKEQISALLTFSRLSKSVVFQFQYLQKQLKQIFGLIGQSLPQPSAKLAELSQKFFHFSSSKKKLLPVKEYISKLFFVEILKILNILNLPLEDIVKSLVPIFRQFPRVFNDSPFLFSILDQVLQALTSNTTFLTKRNDFEFLIFSFFLKFLECIVFKKEFRNFFVQDLLQLKNEDKIKEINSELSIPIDNYFLFEVDFEEIEIILSHISDFLPEEISVDSQKITESLKKQTRGKLFEMIIRQYLPKETFAFINKSLMQFESNQTVEYRSCLEHGKKYLGDFFDLDAIKLLTTVLNFHDSQISQLNHLSKMIFCFFQQFDMIIPFIKMGISQQLSTTVSAGSLFSEDESLTEVVSLFLFHFGKEYLNSTLKDIVNEFCTSGLNFEVDPNELDDPNPSIISQNMTNLRNYFHRFADIIFSSIDNIPQNFCQISQHLKQEMTIRYPDSVIATVGGLVIHQLICKALKEPRIFNLIDFEPSEQSTRGLSLISSMLKSLSKGTTFGTSKRYLQSLNQELISRFPERMKFVDNVSQNCNEKAANMTIFKYQQEPTFKITQDQIVVDFALVLHLALNLPMDFFSQVGTNQIKKIHDNFERFSRDIYQFTNELTDLELISLDCRLQFESDMKENNRNPIIYSEDSTESKWKKLIKTKSSKQDHVQIAEFVEKRKPVFKKRFVVLKQNLMAIFAREPQSDNDLLIPPELYEITRKDHIISNSQKNVKKKNAFEIQFNSGPHYIFAIEQTMDYVDWLYLLNNTTKTN</sequence>
<feature type="region of interest" description="Disordered" evidence="2">
    <location>
        <begin position="155"/>
        <end position="214"/>
    </location>
</feature>
<dbReference type="InterPro" id="IPR001936">
    <property type="entry name" value="RasGAP_dom"/>
</dbReference>
<gene>
    <name evidence="6" type="ORF">M0811_07087</name>
</gene>
<feature type="compositionally biased region" description="Polar residues" evidence="2">
    <location>
        <begin position="192"/>
        <end position="211"/>
    </location>
</feature>
<dbReference type="InterPro" id="IPR001715">
    <property type="entry name" value="CH_dom"/>
</dbReference>
<dbReference type="EMBL" id="JAPDFW010000064">
    <property type="protein sequence ID" value="KAJ5075517.1"/>
    <property type="molecule type" value="Genomic_DNA"/>
</dbReference>
<keyword evidence="7" id="KW-1185">Reference proteome</keyword>
<dbReference type="OrthoDB" id="28245at2759"/>
<dbReference type="Proteomes" id="UP001149090">
    <property type="component" value="Unassembled WGS sequence"/>
</dbReference>
<dbReference type="PROSITE" id="PS50018">
    <property type="entry name" value="RAS_GTPASE_ACTIV_2"/>
    <property type="match status" value="1"/>
</dbReference>
<dbReference type="Gene3D" id="1.10.418.10">
    <property type="entry name" value="Calponin-like domain"/>
    <property type="match status" value="1"/>
</dbReference>
<dbReference type="PANTHER" id="PTHR10194">
    <property type="entry name" value="RAS GTPASE-ACTIVATING PROTEINS"/>
    <property type="match status" value="1"/>
</dbReference>
<dbReference type="Pfam" id="PF00307">
    <property type="entry name" value="CH"/>
    <property type="match status" value="1"/>
</dbReference>
<comment type="caution">
    <text evidence="6">The sequence shown here is derived from an EMBL/GenBank/DDBJ whole genome shotgun (WGS) entry which is preliminary data.</text>
</comment>
<feature type="compositionally biased region" description="Polar residues" evidence="2">
    <location>
        <begin position="155"/>
        <end position="185"/>
    </location>
</feature>
<feature type="domain" description="Ras-GAP" evidence="4">
    <location>
        <begin position="656"/>
        <end position="849"/>
    </location>
</feature>
<dbReference type="Pfam" id="PF00616">
    <property type="entry name" value="RasGAP"/>
    <property type="match status" value="1"/>
</dbReference>
<dbReference type="InterPro" id="IPR008936">
    <property type="entry name" value="Rho_GTPase_activation_prot"/>
</dbReference>
<reference evidence="6" key="1">
    <citation type="submission" date="2022-10" db="EMBL/GenBank/DDBJ databases">
        <title>Novel sulphate-reducing endosymbionts in the free-living metamonad Anaeramoeba.</title>
        <authorList>
            <person name="Jerlstrom-Hultqvist J."/>
            <person name="Cepicka I."/>
            <person name="Gallot-Lavallee L."/>
            <person name="Salas-Leiva D."/>
            <person name="Curtis B.A."/>
            <person name="Zahonova K."/>
            <person name="Pipaliya S."/>
            <person name="Dacks J."/>
            <person name="Roger A.J."/>
        </authorList>
    </citation>
    <scope>NUCLEOTIDE SEQUENCE</scope>
    <source>
        <strain evidence="6">BMAN</strain>
    </source>
</reference>
<name>A0A9Q0LMG4_ANAIG</name>
<feature type="region of interest" description="Disordered" evidence="2">
    <location>
        <begin position="230"/>
        <end position="258"/>
    </location>
</feature>
<dbReference type="InterPro" id="IPR039360">
    <property type="entry name" value="Ras_GTPase"/>
</dbReference>
<proteinExistence type="predicted"/>
<evidence type="ECO:0000256" key="2">
    <source>
        <dbReference type="SAM" id="MobiDB-lite"/>
    </source>
</evidence>
<keyword evidence="1" id="KW-0343">GTPase activation</keyword>
<dbReference type="InterPro" id="IPR036872">
    <property type="entry name" value="CH_dom_sf"/>
</dbReference>
<dbReference type="PROSITE" id="PS50003">
    <property type="entry name" value="PH_DOMAIN"/>
    <property type="match status" value="1"/>
</dbReference>
<evidence type="ECO:0000259" key="3">
    <source>
        <dbReference type="PROSITE" id="PS50003"/>
    </source>
</evidence>
<evidence type="ECO:0000313" key="7">
    <source>
        <dbReference type="Proteomes" id="UP001149090"/>
    </source>
</evidence>
<dbReference type="AlphaFoldDB" id="A0A9Q0LMG4"/>
<dbReference type="SMART" id="SM00323">
    <property type="entry name" value="RasGAP"/>
    <property type="match status" value="1"/>
</dbReference>
<evidence type="ECO:0000256" key="1">
    <source>
        <dbReference type="ARBA" id="ARBA00022468"/>
    </source>
</evidence>
<evidence type="ECO:0000313" key="6">
    <source>
        <dbReference type="EMBL" id="KAJ5075517.1"/>
    </source>
</evidence>
<dbReference type="SUPFAM" id="SSF47576">
    <property type="entry name" value="Calponin-homology domain, CH-domain"/>
    <property type="match status" value="1"/>
</dbReference>
<feature type="compositionally biased region" description="Polar residues" evidence="2">
    <location>
        <begin position="248"/>
        <end position="257"/>
    </location>
</feature>
<dbReference type="SMART" id="SM00033">
    <property type="entry name" value="CH"/>
    <property type="match status" value="1"/>
</dbReference>
<dbReference type="InterPro" id="IPR001849">
    <property type="entry name" value="PH_domain"/>
</dbReference>
<evidence type="ECO:0000259" key="4">
    <source>
        <dbReference type="PROSITE" id="PS50018"/>
    </source>
</evidence>
<dbReference type="PANTHER" id="PTHR10194:SF60">
    <property type="entry name" value="RAS GTPASE-ACTIVATING PROTEIN RASKOL"/>
    <property type="match status" value="1"/>
</dbReference>
<dbReference type="InterPro" id="IPR011993">
    <property type="entry name" value="PH-like_dom_sf"/>
</dbReference>
<dbReference type="SUPFAM" id="SSF48350">
    <property type="entry name" value="GTPase activation domain, GAP"/>
    <property type="match status" value="1"/>
</dbReference>